<name>A0AA40X4P4_9GAMM</name>
<comment type="similarity">
    <text evidence="1">Belongs to the RutC family.</text>
</comment>
<reference evidence="2" key="4">
    <citation type="submission" date="2022-09" db="EMBL/GenBank/DDBJ databases">
        <title>Rouxiella aceris sp. nov., isolated from tree sap and emended description of the genus Rhouxiella.</title>
        <authorList>
            <person name="Kim I.S."/>
        </authorList>
    </citation>
    <scope>NUCLEOTIDE SEQUENCE</scope>
    <source>
        <strain evidence="2">SAP-2</strain>
    </source>
</reference>
<evidence type="ECO:0000256" key="1">
    <source>
        <dbReference type="ARBA" id="ARBA00010552"/>
    </source>
</evidence>
<dbReference type="InterPro" id="IPR006175">
    <property type="entry name" value="YjgF/YER057c/UK114"/>
</dbReference>
<sequence length="129" mass="14524">MTKKSIVPEKMRSVVDKAGYLPGLLIDNLLVMSGQIGRDDQLRIPENPEQQFQLCWDNLALVLSEAGATFDNVIDITSYHVNMSQHMPLFRKIKDSRFPRATCCWTCIGVSELAHPDLLVEIKCTAYLG</sequence>
<reference evidence="3" key="1">
    <citation type="submission" date="2016-12" db="EMBL/GenBank/DDBJ databases">
        <authorList>
            <person name="Le Fleche-Mateos A."/>
        </authorList>
    </citation>
    <scope>NUCLEOTIDE SEQUENCE</scope>
    <source>
        <strain evidence="3">213</strain>
    </source>
</reference>
<dbReference type="Gene3D" id="3.30.1330.40">
    <property type="entry name" value="RutC-like"/>
    <property type="match status" value="1"/>
</dbReference>
<proteinExistence type="inferred from homology"/>
<comment type="caution">
    <text evidence="2">The sequence shown here is derived from an EMBL/GenBank/DDBJ whole genome shotgun (WGS) entry which is preliminary data.</text>
</comment>
<dbReference type="PANTHER" id="PTHR11803">
    <property type="entry name" value="2-IMINOBUTANOATE/2-IMINOPROPANOATE DEAMINASE RIDA"/>
    <property type="match status" value="1"/>
</dbReference>
<evidence type="ECO:0000313" key="2">
    <source>
        <dbReference type="EMBL" id="MBF6638621.1"/>
    </source>
</evidence>
<gene>
    <name evidence="3" type="ORF">BS639_14245</name>
    <name evidence="2" type="ORF">ITX54_18295</name>
</gene>
<dbReference type="RefSeq" id="WP_055774080.1">
    <property type="nucleotide sequence ID" value="NZ_CBCSCF010000001.1"/>
</dbReference>
<dbReference type="AlphaFoldDB" id="A0AA40X4P4"/>
<reference evidence="2" key="3">
    <citation type="submission" date="2020-11" db="EMBL/GenBank/DDBJ databases">
        <authorList>
            <person name="Lee S.D."/>
        </authorList>
    </citation>
    <scope>NUCLEOTIDE SEQUENCE</scope>
    <source>
        <strain evidence="2">SAP-2</strain>
    </source>
</reference>
<protein>
    <submittedName>
        <fullName evidence="2">RidA family protein</fullName>
    </submittedName>
</protein>
<dbReference type="GO" id="GO:0019239">
    <property type="term" value="F:deaminase activity"/>
    <property type="evidence" value="ECO:0007669"/>
    <property type="project" value="TreeGrafter"/>
</dbReference>
<dbReference type="EMBL" id="MRWD01000033">
    <property type="protein sequence ID" value="ORJ20577.1"/>
    <property type="molecule type" value="Genomic_DNA"/>
</dbReference>
<dbReference type="SUPFAM" id="SSF55298">
    <property type="entry name" value="YjgF-like"/>
    <property type="match status" value="1"/>
</dbReference>
<reference evidence="3 4" key="2">
    <citation type="journal article" date="2017" name="Int. J. Syst. Evol. Microbiol.">
        <title>Rouxiella badensis sp. nov. and Rouxiella silvae sp. nov. isolated from peat bog soil in Germany and emendation of the genus description.</title>
        <authorList>
            <person name="Le Fleche-Mateos A."/>
            <person name="Kugler J.H."/>
            <person name="Hansen S.H."/>
            <person name="Syldatk C."/>
            <person name="Hausmann R."/>
            <person name="Lomprez F."/>
            <person name="Vandenbogaert M."/>
            <person name="Manuguerra J.C."/>
            <person name="Grimont P.A."/>
        </authorList>
    </citation>
    <scope>NUCLEOTIDE SEQUENCE [LARGE SCALE GENOMIC DNA]</scope>
    <source>
        <strain evidence="3 4">213</strain>
    </source>
</reference>
<dbReference type="Proteomes" id="UP000705283">
    <property type="component" value="Unassembled WGS sequence"/>
</dbReference>
<dbReference type="GO" id="GO:0005829">
    <property type="term" value="C:cytosol"/>
    <property type="evidence" value="ECO:0007669"/>
    <property type="project" value="TreeGrafter"/>
</dbReference>
<evidence type="ECO:0000313" key="4">
    <source>
        <dbReference type="Proteomes" id="UP000192722"/>
    </source>
</evidence>
<dbReference type="EMBL" id="JADMKS010000008">
    <property type="protein sequence ID" value="MBF6638621.1"/>
    <property type="molecule type" value="Genomic_DNA"/>
</dbReference>
<dbReference type="Pfam" id="PF01042">
    <property type="entry name" value="Ribonuc_L-PSP"/>
    <property type="match status" value="1"/>
</dbReference>
<dbReference type="InterPro" id="IPR035959">
    <property type="entry name" value="RutC-like_sf"/>
</dbReference>
<keyword evidence="4" id="KW-1185">Reference proteome</keyword>
<dbReference type="CDD" id="cd02198">
    <property type="entry name" value="YjgH_like"/>
    <property type="match status" value="1"/>
</dbReference>
<organism evidence="2 5">
    <name type="scientific">Rouxiella silvae</name>
    <dbReference type="NCBI Taxonomy" id="1646373"/>
    <lineage>
        <taxon>Bacteria</taxon>
        <taxon>Pseudomonadati</taxon>
        <taxon>Pseudomonadota</taxon>
        <taxon>Gammaproteobacteria</taxon>
        <taxon>Enterobacterales</taxon>
        <taxon>Yersiniaceae</taxon>
        <taxon>Rouxiella</taxon>
    </lineage>
</organism>
<dbReference type="InterPro" id="IPR038743">
    <property type="entry name" value="YjgH-like"/>
</dbReference>
<dbReference type="PANTHER" id="PTHR11803:SF58">
    <property type="entry name" value="PROTEIN HMF1-RELATED"/>
    <property type="match status" value="1"/>
</dbReference>
<evidence type="ECO:0000313" key="5">
    <source>
        <dbReference type="Proteomes" id="UP000705283"/>
    </source>
</evidence>
<evidence type="ECO:0000313" key="3">
    <source>
        <dbReference type="EMBL" id="ORJ20577.1"/>
    </source>
</evidence>
<dbReference type="Proteomes" id="UP000192722">
    <property type="component" value="Unassembled WGS sequence"/>
</dbReference>
<accession>A0AA40X4P4</accession>